<dbReference type="AlphaFoldDB" id="A0A1U7P2L1"/>
<keyword evidence="1" id="KW-0732">Signal</keyword>
<comment type="caution">
    <text evidence="2">The sequence shown here is derived from an EMBL/GenBank/DDBJ whole genome shotgun (WGS) entry which is preliminary data.</text>
</comment>
<evidence type="ECO:0000313" key="2">
    <source>
        <dbReference type="EMBL" id="OLV19412.1"/>
    </source>
</evidence>
<accession>A0A1U7P2L1</accession>
<organism evidence="2 3">
    <name type="scientific">Deinococcus marmoris</name>
    <dbReference type="NCBI Taxonomy" id="249408"/>
    <lineage>
        <taxon>Bacteria</taxon>
        <taxon>Thermotogati</taxon>
        <taxon>Deinococcota</taxon>
        <taxon>Deinococci</taxon>
        <taxon>Deinococcales</taxon>
        <taxon>Deinococcaceae</taxon>
        <taxon>Deinococcus</taxon>
    </lineage>
</organism>
<keyword evidence="3" id="KW-1185">Reference proteome</keyword>
<proteinExistence type="predicted"/>
<dbReference type="OrthoDB" id="59975at2"/>
<evidence type="ECO:0000256" key="1">
    <source>
        <dbReference type="SAM" id="SignalP"/>
    </source>
</evidence>
<name>A0A1U7P2L1_9DEIO</name>
<protein>
    <submittedName>
        <fullName evidence="2">Uncharacterized protein</fullName>
    </submittedName>
</protein>
<gene>
    <name evidence="2" type="ORF">BOO71_0002992</name>
</gene>
<reference evidence="2 3" key="1">
    <citation type="submission" date="2017-01" db="EMBL/GenBank/DDBJ databases">
        <title>Genome Analysis of Deinococcus marmoris KOPRI26562.</title>
        <authorList>
            <person name="Kim J.H."/>
            <person name="Oh H.-M."/>
        </authorList>
    </citation>
    <scope>NUCLEOTIDE SEQUENCE [LARGE SCALE GENOMIC DNA]</scope>
    <source>
        <strain evidence="2 3">KOPRI26562</strain>
    </source>
</reference>
<dbReference type="Proteomes" id="UP000186607">
    <property type="component" value="Unassembled WGS sequence"/>
</dbReference>
<dbReference type="STRING" id="249408.BOO71_0002992"/>
<feature type="chain" id="PRO_5012662603" evidence="1">
    <location>
        <begin position="27"/>
        <end position="241"/>
    </location>
</feature>
<sequence length="241" mass="25782">MLETGMKAARTLLFLVFSATLVSSQATEVLSPLTAGNVSRLAALLPLPGQSANVLEKRPNLSTVGLQTRVLRVGGSPEALYQVIVSASKGVRAPYDPRLGITEEEYKQYLVFQSVLASTGKTLRLLLSRDTTRVLFGNTAGLNGVLDGVSINLRTGEMRGPEGYSALPTLVPPSTAPDRVLDVRSGFQWKMIGSDATAGNGVKGTLNLLELGSGMIVLNYTRTSMINRKLTEGEIIVGYER</sequence>
<dbReference type="EMBL" id="MSTI01000035">
    <property type="protein sequence ID" value="OLV19412.1"/>
    <property type="molecule type" value="Genomic_DNA"/>
</dbReference>
<feature type="signal peptide" evidence="1">
    <location>
        <begin position="1"/>
        <end position="26"/>
    </location>
</feature>
<dbReference type="eggNOG" id="ENOG5033272">
    <property type="taxonomic scope" value="Bacteria"/>
</dbReference>
<evidence type="ECO:0000313" key="3">
    <source>
        <dbReference type="Proteomes" id="UP000186607"/>
    </source>
</evidence>